<keyword evidence="9" id="KW-0560">Oxidoreductase</keyword>
<evidence type="ECO:0000256" key="6">
    <source>
        <dbReference type="ARBA" id="ARBA00022630"/>
    </source>
</evidence>
<evidence type="ECO:0000256" key="7">
    <source>
        <dbReference type="ARBA" id="ARBA00022827"/>
    </source>
</evidence>
<reference evidence="16 17" key="1">
    <citation type="submission" date="2019-02" db="EMBL/GenBank/DDBJ databases">
        <title>Sequencing the genomes of 1000 actinobacteria strains.</title>
        <authorList>
            <person name="Klenk H.-P."/>
        </authorList>
    </citation>
    <scope>NUCLEOTIDE SEQUENCE [LARGE SCALE GENOMIC DNA]</scope>
    <source>
        <strain evidence="16 17">DSM 45779</strain>
    </source>
</reference>
<comment type="pathway">
    <text evidence="2">Siderophore biosynthesis.</text>
</comment>
<dbReference type="PANTHER" id="PTHR42802:SF1">
    <property type="entry name" value="L-ORNITHINE N(5)-MONOOXYGENASE"/>
    <property type="match status" value="1"/>
</dbReference>
<keyword evidence="17" id="KW-1185">Reference proteome</keyword>
<evidence type="ECO:0000256" key="13">
    <source>
        <dbReference type="ARBA" id="ARBA00032493"/>
    </source>
</evidence>
<evidence type="ECO:0000256" key="1">
    <source>
        <dbReference type="ARBA" id="ARBA00001974"/>
    </source>
</evidence>
<comment type="similarity">
    <text evidence="3">Belongs to the lysine N(6)-hydroxylase/L-ornithine N(5)-oxygenase family.</text>
</comment>
<dbReference type="PANTHER" id="PTHR42802">
    <property type="entry name" value="MONOOXYGENASE"/>
    <property type="match status" value="1"/>
</dbReference>
<dbReference type="EMBL" id="SHKL01000001">
    <property type="protein sequence ID" value="RZT85097.1"/>
    <property type="molecule type" value="Genomic_DNA"/>
</dbReference>
<evidence type="ECO:0000256" key="14">
    <source>
        <dbReference type="ARBA" id="ARBA00032738"/>
    </source>
</evidence>
<dbReference type="AlphaFoldDB" id="A0A4Q7UT76"/>
<dbReference type="Proteomes" id="UP000291591">
    <property type="component" value="Unassembled WGS sequence"/>
</dbReference>
<dbReference type="Pfam" id="PF13434">
    <property type="entry name" value="Lys_Orn_oxgnase"/>
    <property type="match status" value="1"/>
</dbReference>
<dbReference type="PRINTS" id="PR00368">
    <property type="entry name" value="FADPNR"/>
</dbReference>
<dbReference type="GO" id="GO:0047091">
    <property type="term" value="F:L-lysine 6-monooxygenase (NADPH) activity"/>
    <property type="evidence" value="ECO:0007669"/>
    <property type="project" value="UniProtKB-EC"/>
</dbReference>
<evidence type="ECO:0000256" key="8">
    <source>
        <dbReference type="ARBA" id="ARBA00022857"/>
    </source>
</evidence>
<keyword evidence="8" id="KW-0521">NADP</keyword>
<keyword evidence="10" id="KW-0503">Monooxygenase</keyword>
<dbReference type="EC" id="1.14.13.59" evidence="4"/>
<evidence type="ECO:0000313" key="16">
    <source>
        <dbReference type="EMBL" id="RZT85097.1"/>
    </source>
</evidence>
<evidence type="ECO:0000256" key="9">
    <source>
        <dbReference type="ARBA" id="ARBA00023002"/>
    </source>
</evidence>
<evidence type="ECO:0000256" key="5">
    <source>
        <dbReference type="ARBA" id="ARBA00016406"/>
    </source>
</evidence>
<proteinExistence type="inferred from homology"/>
<evidence type="ECO:0000256" key="10">
    <source>
        <dbReference type="ARBA" id="ARBA00023033"/>
    </source>
</evidence>
<evidence type="ECO:0000256" key="2">
    <source>
        <dbReference type="ARBA" id="ARBA00004924"/>
    </source>
</evidence>
<comment type="caution">
    <text evidence="16">The sequence shown here is derived from an EMBL/GenBank/DDBJ whole genome shotgun (WGS) entry which is preliminary data.</text>
</comment>
<comment type="catalytic activity">
    <reaction evidence="15">
        <text>L-lysine + NADPH + O2 = N(6)-hydroxy-L-lysine + NADP(+) + H2O</text>
        <dbReference type="Rhea" id="RHEA:23228"/>
        <dbReference type="ChEBI" id="CHEBI:15377"/>
        <dbReference type="ChEBI" id="CHEBI:15379"/>
        <dbReference type="ChEBI" id="CHEBI:32551"/>
        <dbReference type="ChEBI" id="CHEBI:57783"/>
        <dbReference type="ChEBI" id="CHEBI:57820"/>
        <dbReference type="ChEBI" id="CHEBI:58349"/>
        <dbReference type="EC" id="1.14.13.59"/>
    </reaction>
</comment>
<dbReference type="PRINTS" id="PR00411">
    <property type="entry name" value="PNDRDTASEI"/>
</dbReference>
<dbReference type="InterPro" id="IPR025700">
    <property type="entry name" value="Lys/Orn_oxygenase"/>
</dbReference>
<comment type="cofactor">
    <cofactor evidence="1">
        <name>FAD</name>
        <dbReference type="ChEBI" id="CHEBI:57692"/>
    </cofactor>
</comment>
<keyword evidence="6" id="KW-0285">Flavoprotein</keyword>
<sequence>MHDVVGVGFGPSNLALAVALHEQGHGLSVRFVERQARFGWHRGMLLDDARMQVSHFHDLATLRDPASRFGFLSYLGERGRLAEFVRYGTAFPTRAEFHDYLEWAAARFAHQVDYGTAVTSLAEVPGEPGLLDVHTSTGAALRTRAVVLATGAVPHLPDGVVPGPRVWHSDELLERVDTLSDPRRLVVVGAGQSAAEAAEYLHGRFPAAQVCAVFTRYGYSPADATAFSNGVFAPSGVDAFTLAPPEVRQMITGYHANTHRSVVDPGLIERLYRRHYHERVAGRERLRLHNLSRVAGVAPAPDGARGPGDGPLRVSVESLGDGRCEVLAADAVVYATGYRPGPPWALLGDLGAHCERDPEGLGVIGPDHRLRTGPGLRAAIHLQGPTEHVHGPSSTGLSTVAVRAGGIAAALARHAAGPGADPAPLADSTASA</sequence>
<dbReference type="InterPro" id="IPR036188">
    <property type="entry name" value="FAD/NAD-bd_sf"/>
</dbReference>
<dbReference type="SUPFAM" id="SSF51905">
    <property type="entry name" value="FAD/NAD(P)-binding domain"/>
    <property type="match status" value="2"/>
</dbReference>
<accession>A0A4Q7UT76</accession>
<evidence type="ECO:0000256" key="12">
    <source>
        <dbReference type="ARBA" id="ARBA00031158"/>
    </source>
</evidence>
<evidence type="ECO:0000313" key="17">
    <source>
        <dbReference type="Proteomes" id="UP000291591"/>
    </source>
</evidence>
<evidence type="ECO:0000256" key="15">
    <source>
        <dbReference type="ARBA" id="ARBA00048407"/>
    </source>
</evidence>
<evidence type="ECO:0000256" key="3">
    <source>
        <dbReference type="ARBA" id="ARBA00007588"/>
    </source>
</evidence>
<keyword evidence="7" id="KW-0274">FAD</keyword>
<evidence type="ECO:0000256" key="4">
    <source>
        <dbReference type="ARBA" id="ARBA00013076"/>
    </source>
</evidence>
<protein>
    <recommendedName>
        <fullName evidence="5">L-lysine N6-monooxygenase MbtG</fullName>
        <ecNumber evidence="4">1.14.13.59</ecNumber>
    </recommendedName>
    <alternativeName>
        <fullName evidence="14">Lysine 6-N-hydroxylase</fullName>
    </alternativeName>
    <alternativeName>
        <fullName evidence="13">Lysine N6-hydroxylase</fullName>
    </alternativeName>
    <alternativeName>
        <fullName evidence="11">Lysine-N-oxygenase</fullName>
    </alternativeName>
    <alternativeName>
        <fullName evidence="12">Mycobactin synthase protein G</fullName>
    </alternativeName>
</protein>
<name>A0A4Q7UT76_PSEST</name>
<dbReference type="Gene3D" id="3.50.50.60">
    <property type="entry name" value="FAD/NAD(P)-binding domain"/>
    <property type="match status" value="1"/>
</dbReference>
<gene>
    <name evidence="16" type="ORF">EV383_1961</name>
</gene>
<dbReference type="RefSeq" id="WP_242622993.1">
    <property type="nucleotide sequence ID" value="NZ_SHKL01000001.1"/>
</dbReference>
<organism evidence="16 17">
    <name type="scientific">Pseudonocardia sediminis</name>
    <dbReference type="NCBI Taxonomy" id="1397368"/>
    <lineage>
        <taxon>Bacteria</taxon>
        <taxon>Bacillati</taxon>
        <taxon>Actinomycetota</taxon>
        <taxon>Actinomycetes</taxon>
        <taxon>Pseudonocardiales</taxon>
        <taxon>Pseudonocardiaceae</taxon>
        <taxon>Pseudonocardia</taxon>
    </lineage>
</organism>
<evidence type="ECO:0000256" key="11">
    <source>
        <dbReference type="ARBA" id="ARBA00029939"/>
    </source>
</evidence>